<sequence>MSPWLPAQLAVDSVELCTKVTAAGFEFKQLTYIFLDKDDNSLRTFGPTITIANRLASSLYTDLKAIDAKYTPVSTLEDATGKAVESTAGYYALKTKLKYVPGVKPRVRSVEQLTEDEKLQAKRLAAAGSPSESKWISAIDRLSKQAVTFLKNYLGGICGNLTAAEGALTGGDEPITDPADSSRCQQENGGATKRLDITATLLEEFLVIGGGAGPGQPATTALDAVLAIDDDQVSPDGWRGHPMVSSAQTCHAHRRAGIYAFNKQQDDPTDVWVGRPIKLFGGKLYELVMSGQQTTSLVWMKDASEPASIPSSGLIPSHASGGIKPVLSLLVKSSFIINNFKLRLDGVRHFGHWGEVDFAGFSWHKIDLANGPHLSSSRRAESIPGQTHQVTLWEQSDISQLLSPSAFDMAKQTAEFRNEVALAKMQISVPVARRVGIPISSLFQWGHPLVRYLDGLVMVHFFARTPASPYKYFYRALDGVYMTWTPWQQMQVDIPSLFQATAGDNTKKASDSLPLEYWEIKFDFNELRNGIWKQKMASTDAVWKTAVASTHFAAGAWRLPVHPRAGSTPAGKVPLDTITHIHVLRGSTTKVGKFSFDGSRVFGNGAASKQGPGSSTLFPAPERQGSSAPDLRRRVFPYA</sequence>
<feature type="region of interest" description="Disordered" evidence="1">
    <location>
        <begin position="169"/>
        <end position="189"/>
    </location>
</feature>
<feature type="domain" description="Neuraminidase-like" evidence="2">
    <location>
        <begin position="459"/>
        <end position="495"/>
    </location>
</feature>
<dbReference type="Proteomes" id="UP001175000">
    <property type="component" value="Unassembled WGS sequence"/>
</dbReference>
<proteinExistence type="predicted"/>
<dbReference type="Pfam" id="PF18413">
    <property type="entry name" value="Neuraminidase"/>
    <property type="match status" value="1"/>
</dbReference>
<evidence type="ECO:0000259" key="2">
    <source>
        <dbReference type="Pfam" id="PF18413"/>
    </source>
</evidence>
<name>A0AA39WJ86_9PEZI</name>
<evidence type="ECO:0000313" key="3">
    <source>
        <dbReference type="EMBL" id="KAK0616381.1"/>
    </source>
</evidence>
<reference evidence="3" key="1">
    <citation type="submission" date="2023-06" db="EMBL/GenBank/DDBJ databases">
        <title>Genome-scale phylogeny and comparative genomics of the fungal order Sordariales.</title>
        <authorList>
            <consortium name="Lawrence Berkeley National Laboratory"/>
            <person name="Hensen N."/>
            <person name="Bonometti L."/>
            <person name="Westerberg I."/>
            <person name="Brannstrom I.O."/>
            <person name="Guillou S."/>
            <person name="Cros-Aarteil S."/>
            <person name="Calhoun S."/>
            <person name="Haridas S."/>
            <person name="Kuo A."/>
            <person name="Mondo S."/>
            <person name="Pangilinan J."/>
            <person name="Riley R."/>
            <person name="Labutti K."/>
            <person name="Andreopoulos B."/>
            <person name="Lipzen A."/>
            <person name="Chen C."/>
            <person name="Yanf M."/>
            <person name="Daum C."/>
            <person name="Ng V."/>
            <person name="Clum A."/>
            <person name="Steindorff A."/>
            <person name="Ohm R."/>
            <person name="Martin F."/>
            <person name="Silar P."/>
            <person name="Natvig D."/>
            <person name="Lalanne C."/>
            <person name="Gautier V."/>
            <person name="Ament-Velasquez S.L."/>
            <person name="Kruys A."/>
            <person name="Hutchinson M.I."/>
            <person name="Powell A.J."/>
            <person name="Barry K."/>
            <person name="Miller A.N."/>
            <person name="Grigoriev I.V."/>
            <person name="Debuchy R."/>
            <person name="Gladieux P."/>
            <person name="Thoren M.H."/>
            <person name="Johannesson H."/>
        </authorList>
    </citation>
    <scope>NUCLEOTIDE SEQUENCE</scope>
    <source>
        <strain evidence="3">CBS 606.72</strain>
    </source>
</reference>
<feature type="region of interest" description="Disordered" evidence="1">
    <location>
        <begin position="605"/>
        <end position="639"/>
    </location>
</feature>
<accession>A0AA39WJ86</accession>
<dbReference type="EMBL" id="JAULSU010000005">
    <property type="protein sequence ID" value="KAK0616381.1"/>
    <property type="molecule type" value="Genomic_DNA"/>
</dbReference>
<dbReference type="InterPro" id="IPR041079">
    <property type="entry name" value="Neuraminidase-like"/>
</dbReference>
<organism evidence="3 4">
    <name type="scientific">Immersiella caudata</name>
    <dbReference type="NCBI Taxonomy" id="314043"/>
    <lineage>
        <taxon>Eukaryota</taxon>
        <taxon>Fungi</taxon>
        <taxon>Dikarya</taxon>
        <taxon>Ascomycota</taxon>
        <taxon>Pezizomycotina</taxon>
        <taxon>Sordariomycetes</taxon>
        <taxon>Sordariomycetidae</taxon>
        <taxon>Sordariales</taxon>
        <taxon>Lasiosphaeriaceae</taxon>
        <taxon>Immersiella</taxon>
    </lineage>
</organism>
<comment type="caution">
    <text evidence="3">The sequence shown here is derived from an EMBL/GenBank/DDBJ whole genome shotgun (WGS) entry which is preliminary data.</text>
</comment>
<gene>
    <name evidence="3" type="ORF">B0T14DRAFT_567987</name>
</gene>
<evidence type="ECO:0000313" key="4">
    <source>
        <dbReference type="Proteomes" id="UP001175000"/>
    </source>
</evidence>
<protein>
    <recommendedName>
        <fullName evidence="2">Neuraminidase-like domain-containing protein</fullName>
    </recommendedName>
</protein>
<keyword evidence="4" id="KW-1185">Reference proteome</keyword>
<evidence type="ECO:0000256" key="1">
    <source>
        <dbReference type="SAM" id="MobiDB-lite"/>
    </source>
</evidence>
<dbReference type="AlphaFoldDB" id="A0AA39WJ86"/>